<dbReference type="InterPro" id="IPR035892">
    <property type="entry name" value="C2_domain_sf"/>
</dbReference>
<keyword evidence="4" id="KW-0597">Phosphoprotein</keyword>
<organism evidence="24 25">
    <name type="scientific">Acanthosepion pharaonis</name>
    <name type="common">Pharaoh cuttlefish</name>
    <name type="synonym">Sepia pharaonis</name>
    <dbReference type="NCBI Taxonomy" id="158019"/>
    <lineage>
        <taxon>Eukaryota</taxon>
        <taxon>Metazoa</taxon>
        <taxon>Spiralia</taxon>
        <taxon>Lophotrochozoa</taxon>
        <taxon>Mollusca</taxon>
        <taxon>Cephalopoda</taxon>
        <taxon>Coleoidea</taxon>
        <taxon>Decapodiformes</taxon>
        <taxon>Sepiida</taxon>
        <taxon>Sepiina</taxon>
        <taxon>Sepiidae</taxon>
        <taxon>Acanthosepion</taxon>
    </lineage>
</organism>
<dbReference type="InterPro" id="IPR017441">
    <property type="entry name" value="Protein_kinase_ATP_BS"/>
</dbReference>
<dbReference type="InterPro" id="IPR014376">
    <property type="entry name" value="Prot_kin_PKC_delta"/>
</dbReference>
<dbReference type="PROSITE" id="PS00479">
    <property type="entry name" value="ZF_DAG_PE_1"/>
    <property type="match status" value="1"/>
</dbReference>
<keyword evidence="11" id="KW-0862">Zinc</keyword>
<evidence type="ECO:0000313" key="24">
    <source>
        <dbReference type="EMBL" id="CAE1296206.1"/>
    </source>
</evidence>
<dbReference type="Pfam" id="PF21494">
    <property type="entry name" value="PKC_C2"/>
    <property type="match status" value="1"/>
</dbReference>
<evidence type="ECO:0000256" key="4">
    <source>
        <dbReference type="ARBA" id="ARBA00022553"/>
    </source>
</evidence>
<proteinExistence type="inferred from homology"/>
<dbReference type="PIRSF" id="PIRSF000551">
    <property type="entry name" value="PKC_delta"/>
    <property type="match status" value="1"/>
</dbReference>
<evidence type="ECO:0000256" key="6">
    <source>
        <dbReference type="ARBA" id="ARBA00022723"/>
    </source>
</evidence>
<feature type="region of interest" description="Disordered" evidence="19">
    <location>
        <begin position="376"/>
        <end position="410"/>
    </location>
</feature>
<dbReference type="PROSITE" id="PS51285">
    <property type="entry name" value="AGC_KINASE_CTER"/>
    <property type="match status" value="1"/>
</dbReference>
<dbReference type="GO" id="GO:0008270">
    <property type="term" value="F:zinc ion binding"/>
    <property type="evidence" value="ECO:0007669"/>
    <property type="project" value="UniProtKB-KW"/>
</dbReference>
<evidence type="ECO:0000256" key="13">
    <source>
        <dbReference type="ARBA" id="ARBA00047272"/>
    </source>
</evidence>
<dbReference type="EC" id="2.7.11.13" evidence="2 15"/>
<keyword evidence="7" id="KW-0677">Repeat</keyword>
<evidence type="ECO:0000256" key="12">
    <source>
        <dbReference type="ARBA" id="ARBA00022840"/>
    </source>
</evidence>
<gene>
    <name evidence="24" type="ORF">SPHA_51291</name>
</gene>
<evidence type="ECO:0000256" key="14">
    <source>
        <dbReference type="ARBA" id="ARBA00047470"/>
    </source>
</evidence>
<evidence type="ECO:0000256" key="8">
    <source>
        <dbReference type="ARBA" id="ARBA00022741"/>
    </source>
</evidence>
<evidence type="ECO:0000256" key="1">
    <source>
        <dbReference type="ARBA" id="ARBA00005490"/>
    </source>
</evidence>
<feature type="region of interest" description="Disordered" evidence="19">
    <location>
        <begin position="194"/>
        <end position="214"/>
    </location>
</feature>
<protein>
    <recommendedName>
        <fullName evidence="2 15">Protein kinase C</fullName>
        <ecNumber evidence="2 15">2.7.11.13</ecNumber>
    </recommendedName>
</protein>
<dbReference type="InterPro" id="IPR000719">
    <property type="entry name" value="Prot_kinase_dom"/>
</dbReference>
<feature type="domain" description="AGC-kinase C-terminal" evidence="23">
    <location>
        <begin position="686"/>
        <end position="749"/>
    </location>
</feature>
<dbReference type="EMBL" id="CAHIKZ030003105">
    <property type="protein sequence ID" value="CAE1296206.1"/>
    <property type="molecule type" value="Genomic_DNA"/>
</dbReference>
<keyword evidence="25" id="KW-1185">Reference proteome</keyword>
<dbReference type="SMART" id="SM00220">
    <property type="entry name" value="S_TKc"/>
    <property type="match status" value="1"/>
</dbReference>
<dbReference type="GO" id="GO:0004697">
    <property type="term" value="F:diacylglycerol-dependent serine/threonine kinase activity"/>
    <property type="evidence" value="ECO:0007669"/>
    <property type="project" value="UniProtKB-EC"/>
</dbReference>
<keyword evidence="6" id="KW-0479">Metal-binding</keyword>
<dbReference type="OrthoDB" id="63267at2759"/>
<dbReference type="InterPro" id="IPR020454">
    <property type="entry name" value="DAG/PE-bd"/>
</dbReference>
<dbReference type="InterPro" id="IPR046349">
    <property type="entry name" value="C1-like_sf"/>
</dbReference>
<dbReference type="PROSITE" id="PS50011">
    <property type="entry name" value="PROTEIN_KINASE_DOM"/>
    <property type="match status" value="1"/>
</dbReference>
<evidence type="ECO:0000313" key="25">
    <source>
        <dbReference type="Proteomes" id="UP000597762"/>
    </source>
</evidence>
<dbReference type="SUPFAM" id="SSF57889">
    <property type="entry name" value="Cysteine-rich domain"/>
    <property type="match status" value="2"/>
</dbReference>
<feature type="compositionally biased region" description="Polar residues" evidence="19">
    <location>
        <begin position="391"/>
        <end position="400"/>
    </location>
</feature>
<dbReference type="InterPro" id="IPR002219">
    <property type="entry name" value="PKC_DAG/PE"/>
</dbReference>
<evidence type="ECO:0000256" key="5">
    <source>
        <dbReference type="ARBA" id="ARBA00022679"/>
    </source>
</evidence>
<evidence type="ECO:0000256" key="7">
    <source>
        <dbReference type="ARBA" id="ARBA00022737"/>
    </source>
</evidence>
<dbReference type="PROSITE" id="PS50081">
    <property type="entry name" value="ZF_DAG_PE_2"/>
    <property type="match status" value="2"/>
</dbReference>
<keyword evidence="5 15" id="KW-0808">Transferase</keyword>
<evidence type="ECO:0000256" key="20">
    <source>
        <dbReference type="SAM" id="Phobius"/>
    </source>
</evidence>
<dbReference type="Pfam" id="PF00433">
    <property type="entry name" value="Pkinase_C"/>
    <property type="match status" value="1"/>
</dbReference>
<keyword evidence="20" id="KW-1133">Transmembrane helix</keyword>
<dbReference type="SUPFAM" id="SSF56112">
    <property type="entry name" value="Protein kinase-like (PK-like)"/>
    <property type="match status" value="1"/>
</dbReference>
<feature type="domain" description="Phorbol-ester/DAG-type" evidence="22">
    <location>
        <begin position="310"/>
        <end position="360"/>
    </location>
</feature>
<keyword evidence="12 15" id="KW-0067">ATP-binding</keyword>
<dbReference type="Gene3D" id="1.10.510.10">
    <property type="entry name" value="Transferase(Phosphotransferase) domain 1"/>
    <property type="match status" value="1"/>
</dbReference>
<dbReference type="PRINTS" id="PR00008">
    <property type="entry name" value="DAGPEDOMAIN"/>
</dbReference>
<evidence type="ECO:0000256" key="10">
    <source>
        <dbReference type="ARBA" id="ARBA00022777"/>
    </source>
</evidence>
<feature type="domain" description="Protein kinase" evidence="21">
    <location>
        <begin position="427"/>
        <end position="685"/>
    </location>
</feature>
<evidence type="ECO:0000256" key="15">
    <source>
        <dbReference type="PIRNR" id="PIRNR000551"/>
    </source>
</evidence>
<dbReference type="FunFam" id="3.30.200.20:FF:000020">
    <property type="entry name" value="Protein kinase C, alpha"/>
    <property type="match status" value="1"/>
</dbReference>
<dbReference type="AlphaFoldDB" id="A0A812DFE8"/>
<dbReference type="SMART" id="SM00133">
    <property type="entry name" value="S_TK_X"/>
    <property type="match status" value="1"/>
</dbReference>
<dbReference type="Pfam" id="PF00130">
    <property type="entry name" value="C1_1"/>
    <property type="match status" value="2"/>
</dbReference>
<dbReference type="InterPro" id="IPR008271">
    <property type="entry name" value="Ser/Thr_kinase_AS"/>
</dbReference>
<feature type="domain" description="Phorbol-ester/DAG-type" evidence="22">
    <location>
        <begin position="238"/>
        <end position="288"/>
    </location>
</feature>
<keyword evidence="20" id="KW-0812">Transmembrane</keyword>
<dbReference type="PANTHER" id="PTHR24351">
    <property type="entry name" value="RIBOSOMAL PROTEIN S6 KINASE"/>
    <property type="match status" value="1"/>
</dbReference>
<dbReference type="CDD" id="cd20834">
    <property type="entry name" value="C1_nPKC_theta-like_rpt1"/>
    <property type="match status" value="1"/>
</dbReference>
<dbReference type="InterPro" id="IPR017892">
    <property type="entry name" value="Pkinase_C"/>
</dbReference>
<reference evidence="24" key="1">
    <citation type="submission" date="2021-01" db="EMBL/GenBank/DDBJ databases">
        <authorList>
            <person name="Li R."/>
            <person name="Bekaert M."/>
        </authorList>
    </citation>
    <scope>NUCLEOTIDE SEQUENCE</scope>
    <source>
        <strain evidence="24">Farmed</strain>
    </source>
</reference>
<evidence type="ECO:0000259" key="23">
    <source>
        <dbReference type="PROSITE" id="PS51285"/>
    </source>
</evidence>
<dbReference type="Pfam" id="PF00069">
    <property type="entry name" value="Pkinase"/>
    <property type="match status" value="1"/>
</dbReference>
<evidence type="ECO:0000256" key="3">
    <source>
        <dbReference type="ARBA" id="ARBA00022527"/>
    </source>
</evidence>
<dbReference type="InterPro" id="IPR011009">
    <property type="entry name" value="Kinase-like_dom_sf"/>
</dbReference>
<feature type="binding site" evidence="17 18">
    <location>
        <position position="456"/>
    </location>
    <ligand>
        <name>ATP</name>
        <dbReference type="ChEBI" id="CHEBI:30616"/>
    </ligand>
</feature>
<evidence type="ECO:0000259" key="22">
    <source>
        <dbReference type="PROSITE" id="PS50081"/>
    </source>
</evidence>
<evidence type="ECO:0000256" key="9">
    <source>
        <dbReference type="ARBA" id="ARBA00022771"/>
    </source>
</evidence>
<evidence type="ECO:0000256" key="18">
    <source>
        <dbReference type="PROSITE-ProRule" id="PRU10141"/>
    </source>
</evidence>
<accession>A0A812DFE8</accession>
<comment type="similarity">
    <text evidence="1 15">Belongs to the protein kinase superfamily. AGC Ser/Thr protein kinase family. PKC subfamily.</text>
</comment>
<keyword evidence="9" id="KW-0863">Zinc-finger</keyword>
<dbReference type="Gene3D" id="2.60.40.150">
    <property type="entry name" value="C2 domain"/>
    <property type="match status" value="1"/>
</dbReference>
<keyword evidence="20" id="KW-0472">Membrane</keyword>
<dbReference type="PROSITE" id="PS00107">
    <property type="entry name" value="PROTEIN_KINASE_ATP"/>
    <property type="match status" value="1"/>
</dbReference>
<evidence type="ECO:0000256" key="17">
    <source>
        <dbReference type="PIRSR" id="PIRSR000551-51"/>
    </source>
</evidence>
<comment type="catalytic activity">
    <reaction evidence="13 15">
        <text>L-threonyl-[protein] + ATP = O-phospho-L-threonyl-[protein] + ADP + H(+)</text>
        <dbReference type="Rhea" id="RHEA:46608"/>
        <dbReference type="Rhea" id="RHEA-COMP:11060"/>
        <dbReference type="Rhea" id="RHEA-COMP:11605"/>
        <dbReference type="ChEBI" id="CHEBI:15378"/>
        <dbReference type="ChEBI" id="CHEBI:30013"/>
        <dbReference type="ChEBI" id="CHEBI:30616"/>
        <dbReference type="ChEBI" id="CHEBI:61977"/>
        <dbReference type="ChEBI" id="CHEBI:456216"/>
        <dbReference type="EC" id="2.7.11.13"/>
    </reaction>
</comment>
<evidence type="ECO:0000259" key="21">
    <source>
        <dbReference type="PROSITE" id="PS50011"/>
    </source>
</evidence>
<dbReference type="GO" id="GO:0005524">
    <property type="term" value="F:ATP binding"/>
    <property type="evidence" value="ECO:0007669"/>
    <property type="project" value="UniProtKB-UniRule"/>
</dbReference>
<feature type="active site" description="Proton acceptor" evidence="16">
    <location>
        <position position="551"/>
    </location>
</feature>
<dbReference type="SMART" id="SM00109">
    <property type="entry name" value="C1"/>
    <property type="match status" value="2"/>
</dbReference>
<feature type="binding site" evidence="17">
    <location>
        <begin position="433"/>
        <end position="441"/>
    </location>
    <ligand>
        <name>ATP</name>
        <dbReference type="ChEBI" id="CHEBI:30616"/>
    </ligand>
</feature>
<dbReference type="InterPro" id="IPR000961">
    <property type="entry name" value="AGC-kinase_C"/>
</dbReference>
<evidence type="ECO:0000256" key="11">
    <source>
        <dbReference type="ARBA" id="ARBA00022833"/>
    </source>
</evidence>
<dbReference type="Proteomes" id="UP000597762">
    <property type="component" value="Unassembled WGS sequence"/>
</dbReference>
<dbReference type="CDD" id="cd20838">
    <property type="entry name" value="C1_nPKC_epsilon-like_rpt2"/>
    <property type="match status" value="1"/>
</dbReference>
<keyword evidence="8 15" id="KW-0547">Nucleotide-binding</keyword>
<name>A0A812DFE8_ACAPH</name>
<keyword evidence="3 15" id="KW-0723">Serine/threonine-protein kinase</keyword>
<feature type="transmembrane region" description="Helical" evidence="20">
    <location>
        <begin position="20"/>
        <end position="42"/>
    </location>
</feature>
<dbReference type="FunFam" id="3.30.60.20:FF:000003">
    <property type="entry name" value="Protein kinase C delta"/>
    <property type="match status" value="1"/>
</dbReference>
<comment type="catalytic activity">
    <reaction evidence="14">
        <text>L-seryl-[protein] + ATP = O-phospho-L-seryl-[protein] + ADP + H(+)</text>
        <dbReference type="Rhea" id="RHEA:17989"/>
        <dbReference type="Rhea" id="RHEA-COMP:9863"/>
        <dbReference type="Rhea" id="RHEA-COMP:11604"/>
        <dbReference type="ChEBI" id="CHEBI:15378"/>
        <dbReference type="ChEBI" id="CHEBI:29999"/>
        <dbReference type="ChEBI" id="CHEBI:30616"/>
        <dbReference type="ChEBI" id="CHEBI:83421"/>
        <dbReference type="ChEBI" id="CHEBI:456216"/>
        <dbReference type="EC" id="2.7.11.13"/>
    </reaction>
</comment>
<keyword evidence="10 15" id="KW-0418">Kinase</keyword>
<dbReference type="SUPFAM" id="SSF49562">
    <property type="entry name" value="C2 domain (Calcium/lipid-binding domain, CaLB)"/>
    <property type="match status" value="1"/>
</dbReference>
<comment type="caution">
    <text evidence="24">The sequence shown here is derived from an EMBL/GenBank/DDBJ whole genome shotgun (WGS) entry which is preliminary data.</text>
</comment>
<dbReference type="FunFam" id="1.10.510.10:FF:000150">
    <property type="entry name" value="Protein kinase C, theta"/>
    <property type="match status" value="1"/>
</dbReference>
<dbReference type="Gene3D" id="3.30.200.20">
    <property type="entry name" value="Phosphorylase Kinase, domain 1"/>
    <property type="match status" value="1"/>
</dbReference>
<dbReference type="PROSITE" id="PS00108">
    <property type="entry name" value="PROTEIN_KINASE_ST"/>
    <property type="match status" value="1"/>
</dbReference>
<dbReference type="FunFam" id="3.30.60.20:FF:000008">
    <property type="entry name" value="Protein kinase C theta"/>
    <property type="match status" value="1"/>
</dbReference>
<evidence type="ECO:0000256" key="19">
    <source>
        <dbReference type="SAM" id="MobiDB-lite"/>
    </source>
</evidence>
<dbReference type="Gene3D" id="3.30.60.20">
    <property type="match status" value="2"/>
</dbReference>
<evidence type="ECO:0000256" key="16">
    <source>
        <dbReference type="PIRSR" id="PIRSR000551-50"/>
    </source>
</evidence>
<sequence length="749" mass="85727">MFLSISLVPDFFLSQNSIQPFSFAHTCSLVLLLLILPTILPVRQHLLIHKMSGVGFIRVKLVTVVKGANIENANRNDAIDTYMAVNVKEAVPGNKLIQKKKTLYPYWNSCFDAHLYDGRVIEMVLMGRPSQFLANVSVKAKHLADKCHTSGGEAMLWKPRYSFSRMQVLHCLLLSFQLPLEPQGQLQIQVRHFPEKDETNTTNTDRPSGMHGQDRSFDVGIGPRRGAIKQQKVHEVNGHEFIAKFFRQPTYCSFCSEFLWGLKKQGYKCKVCNCAVHKKCHDKILGRCPRSAVNSRETKMLTERFKIDVPHQFKDNNYMTPTFCDHCGSLLYGLLRQGLKCQSCGINVHKKCKKYVSNLCGINQKLLAEALHNVRKSGAPKKPSSGKGKQESTPSKANTADDSDSDEYMHWDEMSSPSARKYKLGDFNILKVLGKGSFGKVMLAELKENHTYYAMKALKKDVVLEDDDVECTMIERRVLALGAQHPFLTHLFCSFQSESHLFFVMEYLNGGDLMFHIQKARRFSIQLAMFYGAEIVCGLQFLHSRNIVYRDLKLDNVMLDKTGHIKIADFGMCKEGIDERNRTNTFCGTPDYIAPEILHGQKYGISVDWWSFGVLQYEMLMGQSPFHGDDEDDLFQSILHDELFYPRWLPTDAVRCLSGLLERNPQVRLGMPNCPQGEIRNHPFFKPIDWEKLERREVEPPFKPRVKSECDSTNFDKEFTSDEAKLTPPDKELFRTIDQKIFQNFSFTA</sequence>
<evidence type="ECO:0000256" key="2">
    <source>
        <dbReference type="ARBA" id="ARBA00012429"/>
    </source>
</evidence>